<feature type="transmembrane region" description="Helical" evidence="1">
    <location>
        <begin position="319"/>
        <end position="347"/>
    </location>
</feature>
<feature type="transmembrane region" description="Helical" evidence="1">
    <location>
        <begin position="359"/>
        <end position="378"/>
    </location>
</feature>
<feature type="transmembrane region" description="Helical" evidence="1">
    <location>
        <begin position="206"/>
        <end position="224"/>
    </location>
</feature>
<name>A0ABN9UHM8_9DINO</name>
<feature type="transmembrane region" description="Helical" evidence="1">
    <location>
        <begin position="143"/>
        <end position="161"/>
    </location>
</feature>
<dbReference type="PANTHER" id="PTHR22911">
    <property type="entry name" value="ACYL-MALONYL CONDENSING ENZYME-RELATED"/>
    <property type="match status" value="1"/>
</dbReference>
<feature type="transmembrane region" description="Helical" evidence="1">
    <location>
        <begin position="81"/>
        <end position="104"/>
    </location>
</feature>
<keyword evidence="4" id="KW-1185">Reference proteome</keyword>
<dbReference type="EMBL" id="CAUYUJ010015858">
    <property type="protein sequence ID" value="CAK0858982.1"/>
    <property type="molecule type" value="Genomic_DNA"/>
</dbReference>
<feature type="transmembrane region" description="Helical" evidence="1">
    <location>
        <begin position="53"/>
        <end position="75"/>
    </location>
</feature>
<evidence type="ECO:0000313" key="4">
    <source>
        <dbReference type="Proteomes" id="UP001189429"/>
    </source>
</evidence>
<proteinExistence type="predicted"/>
<reference evidence="3" key="1">
    <citation type="submission" date="2023-10" db="EMBL/GenBank/DDBJ databases">
        <authorList>
            <person name="Chen Y."/>
            <person name="Shah S."/>
            <person name="Dougan E. K."/>
            <person name="Thang M."/>
            <person name="Chan C."/>
        </authorList>
    </citation>
    <scope>NUCLEOTIDE SEQUENCE [LARGE SCALE GENOMIC DNA]</scope>
</reference>
<feature type="transmembrane region" description="Helical" evidence="1">
    <location>
        <begin position="116"/>
        <end position="137"/>
    </location>
</feature>
<evidence type="ECO:0000259" key="2">
    <source>
        <dbReference type="Pfam" id="PF00892"/>
    </source>
</evidence>
<organism evidence="3 4">
    <name type="scientific">Prorocentrum cordatum</name>
    <dbReference type="NCBI Taxonomy" id="2364126"/>
    <lineage>
        <taxon>Eukaryota</taxon>
        <taxon>Sar</taxon>
        <taxon>Alveolata</taxon>
        <taxon>Dinophyceae</taxon>
        <taxon>Prorocentrales</taxon>
        <taxon>Prorocentraceae</taxon>
        <taxon>Prorocentrum</taxon>
    </lineage>
</organism>
<feature type="transmembrane region" description="Helical" evidence="1">
    <location>
        <begin position="168"/>
        <end position="186"/>
    </location>
</feature>
<feature type="domain" description="EamA" evidence="2">
    <location>
        <begin position="58"/>
        <end position="184"/>
    </location>
</feature>
<feature type="transmembrane region" description="Helical" evidence="1">
    <location>
        <begin position="288"/>
        <end position="307"/>
    </location>
</feature>
<accession>A0ABN9UHM8</accession>
<keyword evidence="1" id="KW-0472">Membrane</keyword>
<evidence type="ECO:0000256" key="1">
    <source>
        <dbReference type="SAM" id="Phobius"/>
    </source>
</evidence>
<dbReference type="InterPro" id="IPR000620">
    <property type="entry name" value="EamA_dom"/>
</dbReference>
<protein>
    <recommendedName>
        <fullName evidence="2">EamA domain-containing protein</fullName>
    </recommendedName>
</protein>
<keyword evidence="1" id="KW-1133">Transmembrane helix</keyword>
<dbReference type="SUPFAM" id="SSF103481">
    <property type="entry name" value="Multidrug resistance efflux transporter EmrE"/>
    <property type="match status" value="1"/>
</dbReference>
<evidence type="ECO:0000313" key="3">
    <source>
        <dbReference type="EMBL" id="CAK0858982.1"/>
    </source>
</evidence>
<keyword evidence="1" id="KW-0812">Transmembrane</keyword>
<comment type="caution">
    <text evidence="3">The sequence shown here is derived from an EMBL/GenBank/DDBJ whole genome shotgun (WGS) entry which is preliminary data.</text>
</comment>
<feature type="transmembrane region" description="Helical" evidence="1">
    <location>
        <begin position="236"/>
        <end position="258"/>
    </location>
</feature>
<dbReference type="Proteomes" id="UP001189429">
    <property type="component" value="Unassembled WGS sequence"/>
</dbReference>
<dbReference type="Pfam" id="PF00892">
    <property type="entry name" value="EamA"/>
    <property type="match status" value="1"/>
</dbReference>
<dbReference type="InterPro" id="IPR037185">
    <property type="entry name" value="EmrE-like"/>
</dbReference>
<gene>
    <name evidence="3" type="ORF">PCOR1329_LOCUS48499</name>
</gene>
<sequence length="393" mass="43101">MWLSQVHIASHARYRTLRTPCSSPAPPSAAENMEYGTCGTAENQHKKPSVYKVHAALVAGYCLFAGGAIIGKFGVHDTSAIIFELIREMLSVIALAVGLYIFGVKPLPAREDIPQLLLAGVAFFFNQIFWFVALKLADPVTGSAWQTFLPILTALLAVILGQTKLEGMKAIGILISTLGAAFMVVFDSRPSKAVTSDQGLLVRAVSHLMFFGNIAGTAGYFIIMNRFGNRYTPVQTLTWSICTSLALLAVTAILMFTFRPLHQVLCHDDTQFLIDRCMNQGMWLPTTVYFPLFYEVVICTLVAWPLLNWANQHTDPAVVSVYMGLHPAAVTVICMAIVGVMGAPWAHQFHIGMPRLKDFGIVGIVLGLTVVFHCELKVTKKTTLQDKHSKSKV</sequence>